<gene>
    <name evidence="2" type="ORF">JTE90_005324</name>
</gene>
<comment type="caution">
    <text evidence="2">The sequence shown here is derived from an EMBL/GenBank/DDBJ whole genome shotgun (WGS) entry which is preliminary data.</text>
</comment>
<name>A0AAV6UK19_9ARAC</name>
<organism evidence="2 3">
    <name type="scientific">Oedothorax gibbosus</name>
    <dbReference type="NCBI Taxonomy" id="931172"/>
    <lineage>
        <taxon>Eukaryota</taxon>
        <taxon>Metazoa</taxon>
        <taxon>Ecdysozoa</taxon>
        <taxon>Arthropoda</taxon>
        <taxon>Chelicerata</taxon>
        <taxon>Arachnida</taxon>
        <taxon>Araneae</taxon>
        <taxon>Araneomorphae</taxon>
        <taxon>Entelegynae</taxon>
        <taxon>Araneoidea</taxon>
        <taxon>Linyphiidae</taxon>
        <taxon>Erigoninae</taxon>
        <taxon>Oedothorax</taxon>
    </lineage>
</organism>
<sequence length="206" mass="23155">MEVSQIEKLDASNYGAWKEDVRVLLMERNCWRITSGEEKYPTEVEPDEKSTPVEDPKIFVKKLKKLRTFLSDGIKRNQKQVPSSNKSVTIKPVTKTDEHNPRGRKSRPKGRQPQSKGRRTPSFSRQRDKPPHQTSYVIHALLTEGQADKEGMKSVADLAPHTPRMAKGDAPAGAHGCSVEGGRGHDYSASRGREGRVMNDVHMMIL</sequence>
<protein>
    <recommendedName>
        <fullName evidence="4">DUF4219 domain-containing protein</fullName>
    </recommendedName>
</protein>
<evidence type="ECO:0000256" key="1">
    <source>
        <dbReference type="SAM" id="MobiDB-lite"/>
    </source>
</evidence>
<feature type="compositionally biased region" description="Polar residues" evidence="1">
    <location>
        <begin position="79"/>
        <end position="88"/>
    </location>
</feature>
<evidence type="ECO:0008006" key="4">
    <source>
        <dbReference type="Google" id="ProtNLM"/>
    </source>
</evidence>
<feature type="region of interest" description="Disordered" evidence="1">
    <location>
        <begin position="71"/>
        <end position="133"/>
    </location>
</feature>
<feature type="region of interest" description="Disordered" evidence="1">
    <location>
        <begin position="162"/>
        <end position="192"/>
    </location>
</feature>
<evidence type="ECO:0000313" key="2">
    <source>
        <dbReference type="EMBL" id="KAG8183860.1"/>
    </source>
</evidence>
<dbReference type="Proteomes" id="UP000827092">
    <property type="component" value="Unassembled WGS sequence"/>
</dbReference>
<dbReference type="AlphaFoldDB" id="A0AAV6UK19"/>
<feature type="region of interest" description="Disordered" evidence="1">
    <location>
        <begin position="35"/>
        <end position="56"/>
    </location>
</feature>
<accession>A0AAV6UK19</accession>
<keyword evidence="3" id="KW-1185">Reference proteome</keyword>
<reference evidence="2 3" key="1">
    <citation type="journal article" date="2022" name="Nat. Ecol. Evol.">
        <title>A masculinizing supergene underlies an exaggerated male reproductive morph in a spider.</title>
        <authorList>
            <person name="Hendrickx F."/>
            <person name="De Corte Z."/>
            <person name="Sonet G."/>
            <person name="Van Belleghem S.M."/>
            <person name="Kostlbacher S."/>
            <person name="Vangestel C."/>
        </authorList>
    </citation>
    <scope>NUCLEOTIDE SEQUENCE [LARGE SCALE GENOMIC DNA]</scope>
    <source>
        <strain evidence="2">W744_W776</strain>
    </source>
</reference>
<evidence type="ECO:0000313" key="3">
    <source>
        <dbReference type="Proteomes" id="UP000827092"/>
    </source>
</evidence>
<proteinExistence type="predicted"/>
<dbReference type="EMBL" id="JAFNEN010000401">
    <property type="protein sequence ID" value="KAG8183860.1"/>
    <property type="molecule type" value="Genomic_DNA"/>
</dbReference>
<feature type="compositionally biased region" description="Basic and acidic residues" evidence="1">
    <location>
        <begin position="182"/>
        <end position="192"/>
    </location>
</feature>